<dbReference type="Proteomes" id="UP000186819">
    <property type="component" value="Unassembled WGS sequence"/>
</dbReference>
<comment type="subcellular location">
    <subcellularLocation>
        <location evidence="1">Cell envelope</location>
    </subcellularLocation>
</comment>
<dbReference type="PANTHER" id="PTHR46847:SF1">
    <property type="entry name" value="D-ALLOSE-BINDING PERIPLASMIC PROTEIN-RELATED"/>
    <property type="match status" value="1"/>
</dbReference>
<comment type="similarity">
    <text evidence="2">Belongs to the bacterial solute-binding protein 2 family.</text>
</comment>
<feature type="domain" description="Periplasmic binding protein" evidence="5">
    <location>
        <begin position="66"/>
        <end position="317"/>
    </location>
</feature>
<evidence type="ECO:0000259" key="5">
    <source>
        <dbReference type="Pfam" id="PF13407"/>
    </source>
</evidence>
<accession>A0A1N6ZQ96</accession>
<dbReference type="Pfam" id="PF13407">
    <property type="entry name" value="Peripla_BP_4"/>
    <property type="match status" value="1"/>
</dbReference>
<dbReference type="InterPro" id="IPR014301">
    <property type="entry name" value="TMAO_TorT"/>
</dbReference>
<proteinExistence type="inferred from homology"/>
<keyword evidence="7" id="KW-1185">Reference proteome</keyword>
<dbReference type="InterPro" id="IPR025997">
    <property type="entry name" value="SBP_2_dom"/>
</dbReference>
<reference evidence="7" key="1">
    <citation type="submission" date="2017-01" db="EMBL/GenBank/DDBJ databases">
        <authorList>
            <person name="Varghese N."/>
            <person name="Submissions S."/>
        </authorList>
    </citation>
    <scope>NUCLEOTIDE SEQUENCE [LARGE SCALE GENOMIC DNA]</scope>
    <source>
        <strain evidence="7">ATCC 51758</strain>
    </source>
</reference>
<dbReference type="Gene3D" id="3.40.50.2300">
    <property type="match status" value="2"/>
</dbReference>
<evidence type="ECO:0000256" key="2">
    <source>
        <dbReference type="ARBA" id="ARBA00007639"/>
    </source>
</evidence>
<dbReference type="NCBIfam" id="TIGR02955">
    <property type="entry name" value="TMAO_TorT"/>
    <property type="match status" value="1"/>
</dbReference>
<dbReference type="CDD" id="cd06306">
    <property type="entry name" value="PBP1_TorT-like"/>
    <property type="match status" value="1"/>
</dbReference>
<evidence type="ECO:0000256" key="3">
    <source>
        <dbReference type="ARBA" id="ARBA00022729"/>
    </source>
</evidence>
<gene>
    <name evidence="6" type="ORF">SAMN05421829_112103</name>
</gene>
<feature type="signal peptide" evidence="4">
    <location>
        <begin position="1"/>
        <end position="23"/>
    </location>
</feature>
<protein>
    <submittedName>
        <fullName evidence="6">Monosaccharide ABC transporter substrate-binding protein, CUT2 family</fullName>
    </submittedName>
</protein>
<dbReference type="GO" id="GO:0030313">
    <property type="term" value="C:cell envelope"/>
    <property type="evidence" value="ECO:0007669"/>
    <property type="project" value="UniProtKB-SubCell"/>
</dbReference>
<evidence type="ECO:0000313" key="6">
    <source>
        <dbReference type="EMBL" id="SIR29062.1"/>
    </source>
</evidence>
<dbReference type="SUPFAM" id="SSF53822">
    <property type="entry name" value="Periplasmic binding protein-like I"/>
    <property type="match status" value="1"/>
</dbReference>
<evidence type="ECO:0000313" key="7">
    <source>
        <dbReference type="Proteomes" id="UP000186819"/>
    </source>
</evidence>
<dbReference type="STRING" id="34027.SAMN05421829_112103"/>
<feature type="chain" id="PRO_5012998154" evidence="4">
    <location>
        <begin position="24"/>
        <end position="361"/>
    </location>
</feature>
<organism evidence="6 7">
    <name type="scientific">Aromatoleum tolulyticum</name>
    <dbReference type="NCBI Taxonomy" id="34027"/>
    <lineage>
        <taxon>Bacteria</taxon>
        <taxon>Pseudomonadati</taxon>
        <taxon>Pseudomonadota</taxon>
        <taxon>Betaproteobacteria</taxon>
        <taxon>Rhodocyclales</taxon>
        <taxon>Rhodocyclaceae</taxon>
        <taxon>Aromatoleum</taxon>
    </lineage>
</organism>
<dbReference type="AlphaFoldDB" id="A0A1N6ZQ96"/>
<dbReference type="InterPro" id="IPR028082">
    <property type="entry name" value="Peripla_BP_I"/>
</dbReference>
<dbReference type="PANTHER" id="PTHR46847">
    <property type="entry name" value="D-ALLOSE-BINDING PERIPLASMIC PROTEIN-RELATED"/>
    <property type="match status" value="1"/>
</dbReference>
<name>A0A1N6ZQ96_9RHOO</name>
<dbReference type="EMBL" id="FTMD01000012">
    <property type="protein sequence ID" value="SIR29062.1"/>
    <property type="molecule type" value="Genomic_DNA"/>
</dbReference>
<dbReference type="NCBIfam" id="NF008185">
    <property type="entry name" value="PRK10936.1"/>
    <property type="match status" value="1"/>
</dbReference>
<keyword evidence="3 4" id="KW-0732">Signal</keyword>
<dbReference type="RefSeq" id="WP_076603383.1">
    <property type="nucleotide sequence ID" value="NZ_FTMD01000012.1"/>
</dbReference>
<sequence>MRRFPVVIASALLGLAGGAPAPAAAPAQREITRWEAPYDYSQPGVAAPYAPAQPATRRWTLCAAFPHIKDAYWLGVNYGMVDEARRLGVQLRLVEAGGYPNLNLQREQVKACGSDAQVDAVILGTVSFDGLTDVIGEVARRVPVLATVNDIASEGIAAKVGVSWHEMGRLAGEYLVRRHPGRGDEIPVAWFPGPQGAGWVPFVDRGFRAAIAGSRIVIRATAWGDTAKSIQRNLVQGTLDEHPEVRYVVGNALMAEAAISVLRERGLQERIGIVATYFTPAVYRGILRGRILAAPSDAPVLQGRLSIGQAVDLLEGRPVARHVGPRVQVVDRAALKRIELDDSLAPSTFVPQFRYPAASTQ</sequence>
<evidence type="ECO:0000256" key="4">
    <source>
        <dbReference type="SAM" id="SignalP"/>
    </source>
</evidence>
<evidence type="ECO:0000256" key="1">
    <source>
        <dbReference type="ARBA" id="ARBA00004196"/>
    </source>
</evidence>
<dbReference type="OrthoDB" id="9773673at2"/>